<proteinExistence type="predicted"/>
<evidence type="ECO:0000313" key="1">
    <source>
        <dbReference type="EMBL" id="PIC13587.1"/>
    </source>
</evidence>
<comment type="caution">
    <text evidence="1">The sequence shown here is derived from an EMBL/GenBank/DDBJ whole genome shotgun (WGS) entry which is preliminary data.</text>
</comment>
<sequence>MNRSAKAAHLRRRRLLLAGTWSDFGKDIVGSRPRSDKLPASFRPLNKQRLQIPAKIRPLSVPLLLVGSF</sequence>
<evidence type="ECO:0000313" key="2">
    <source>
        <dbReference type="Proteomes" id="UP000230233"/>
    </source>
</evidence>
<dbReference type="EMBL" id="PDUG01000012">
    <property type="protein sequence ID" value="PIC13587.1"/>
    <property type="molecule type" value="Genomic_DNA"/>
</dbReference>
<organism evidence="1 2">
    <name type="scientific">Caenorhabditis nigoni</name>
    <dbReference type="NCBI Taxonomy" id="1611254"/>
    <lineage>
        <taxon>Eukaryota</taxon>
        <taxon>Metazoa</taxon>
        <taxon>Ecdysozoa</taxon>
        <taxon>Nematoda</taxon>
        <taxon>Chromadorea</taxon>
        <taxon>Rhabditida</taxon>
        <taxon>Rhabditina</taxon>
        <taxon>Rhabditomorpha</taxon>
        <taxon>Rhabditoidea</taxon>
        <taxon>Rhabditidae</taxon>
        <taxon>Peloderinae</taxon>
        <taxon>Caenorhabditis</taxon>
    </lineage>
</organism>
<protein>
    <submittedName>
        <fullName evidence="1">Uncharacterized protein</fullName>
    </submittedName>
</protein>
<reference evidence="2" key="1">
    <citation type="submission" date="2017-10" db="EMBL/GenBank/DDBJ databases">
        <title>Rapid genome shrinkage in a self-fertile nematode reveals novel sperm competition proteins.</title>
        <authorList>
            <person name="Yin D."/>
            <person name="Schwarz E.M."/>
            <person name="Thomas C.G."/>
            <person name="Felde R.L."/>
            <person name="Korf I.F."/>
            <person name="Cutter A.D."/>
            <person name="Schartner C.M."/>
            <person name="Ralston E.J."/>
            <person name="Meyer B.J."/>
            <person name="Haag E.S."/>
        </authorList>
    </citation>
    <scope>NUCLEOTIDE SEQUENCE [LARGE SCALE GENOMIC DNA]</scope>
    <source>
        <strain evidence="2">JU1422</strain>
    </source>
</reference>
<gene>
    <name evidence="1" type="ORF">B9Z55_027694</name>
</gene>
<dbReference type="Proteomes" id="UP000230233">
    <property type="component" value="Unassembled WGS sequence"/>
</dbReference>
<keyword evidence="2" id="KW-1185">Reference proteome</keyword>
<dbReference type="AlphaFoldDB" id="A0A2G5SEY7"/>
<accession>A0A2G5SEY7</accession>
<name>A0A2G5SEY7_9PELO</name>